<sequence length="169" mass="19377">MHIVAQTPRFVIRNFSPEEEKIYLSLFDDEEVTRHLPKRTRDENRRIFRDGLHDYAAGKVLGRWGIFNNGNEEFIGICLLRPYDGELNKIELGYVLGRNFWGKGIAGEMAQIMVAYAFTHTDATEIVGVTTLENVASQKVLQKAGLERLDNMIRDGEELAFFKLIKTVQ</sequence>
<reference evidence="1 2" key="1">
    <citation type="submission" date="2015-12" db="EMBL/GenBank/DDBJ databases">
        <title>Genome sequence of Mucilaginibacter gotjawali.</title>
        <authorList>
            <person name="Lee J.S."/>
            <person name="Lee K.C."/>
            <person name="Kim K.K."/>
            <person name="Lee B.W."/>
        </authorList>
    </citation>
    <scope>NUCLEOTIDE SEQUENCE [LARGE SCALE GENOMIC DNA]</scope>
    <source>
        <strain evidence="1 2">SA3-7</strain>
    </source>
</reference>
<proteinExistence type="predicted"/>
<dbReference type="AlphaFoldDB" id="A0A110AZS7"/>
<gene>
    <name evidence="1" type="ORF">MgSA37_00160</name>
</gene>
<keyword evidence="1" id="KW-0808">Transferase</keyword>
<dbReference type="SUPFAM" id="SSF55729">
    <property type="entry name" value="Acyl-CoA N-acyltransferases (Nat)"/>
    <property type="match status" value="1"/>
</dbReference>
<dbReference type="EMBL" id="AP017313">
    <property type="protein sequence ID" value="BAU52010.1"/>
    <property type="molecule type" value="Genomic_DNA"/>
</dbReference>
<name>A0A110AZS7_9SPHI</name>
<organism evidence="1 2">
    <name type="scientific">Mucilaginibacter gotjawali</name>
    <dbReference type="NCBI Taxonomy" id="1550579"/>
    <lineage>
        <taxon>Bacteria</taxon>
        <taxon>Pseudomonadati</taxon>
        <taxon>Bacteroidota</taxon>
        <taxon>Sphingobacteriia</taxon>
        <taxon>Sphingobacteriales</taxon>
        <taxon>Sphingobacteriaceae</taxon>
        <taxon>Mucilaginibacter</taxon>
    </lineage>
</organism>
<dbReference type="PROSITE" id="PS51186">
    <property type="entry name" value="GNAT"/>
    <property type="match status" value="1"/>
</dbReference>
<evidence type="ECO:0000313" key="2">
    <source>
        <dbReference type="Proteomes" id="UP000218263"/>
    </source>
</evidence>
<accession>A0A110AZS7</accession>
<keyword evidence="2" id="KW-1185">Reference proteome</keyword>
<dbReference type="InterPro" id="IPR051531">
    <property type="entry name" value="N-acetyltransferase"/>
</dbReference>
<dbReference type="OrthoDB" id="9788916at2"/>
<dbReference type="RefSeq" id="WP_096349378.1">
    <property type="nucleotide sequence ID" value="NZ_AP017313.1"/>
</dbReference>
<protein>
    <submittedName>
        <fullName evidence="1">Anhydro-N-acetylmuramic acid kinase</fullName>
    </submittedName>
</protein>
<dbReference type="InterPro" id="IPR000182">
    <property type="entry name" value="GNAT_dom"/>
</dbReference>
<dbReference type="GO" id="GO:0008999">
    <property type="term" value="F:protein-N-terminal-alanine acetyltransferase activity"/>
    <property type="evidence" value="ECO:0007669"/>
    <property type="project" value="UniProtKB-EC"/>
</dbReference>
<dbReference type="PANTHER" id="PTHR43792:SF1">
    <property type="entry name" value="N-ACETYLTRANSFERASE DOMAIN-CONTAINING PROTEIN"/>
    <property type="match status" value="1"/>
</dbReference>
<dbReference type="Pfam" id="PF13302">
    <property type="entry name" value="Acetyltransf_3"/>
    <property type="match status" value="1"/>
</dbReference>
<keyword evidence="1" id="KW-0418">Kinase</keyword>
<dbReference type="PANTHER" id="PTHR43792">
    <property type="entry name" value="GNAT FAMILY, PUTATIVE (AFU_ORTHOLOGUE AFUA_3G00765)-RELATED-RELATED"/>
    <property type="match status" value="1"/>
</dbReference>
<dbReference type="GO" id="GO:0016301">
    <property type="term" value="F:kinase activity"/>
    <property type="evidence" value="ECO:0007669"/>
    <property type="project" value="UniProtKB-KW"/>
</dbReference>
<evidence type="ECO:0000313" key="1">
    <source>
        <dbReference type="EMBL" id="BAU52010.1"/>
    </source>
</evidence>
<dbReference type="Gene3D" id="3.40.630.30">
    <property type="match status" value="1"/>
</dbReference>
<dbReference type="Proteomes" id="UP000218263">
    <property type="component" value="Chromosome"/>
</dbReference>
<dbReference type="InterPro" id="IPR016181">
    <property type="entry name" value="Acyl_CoA_acyltransferase"/>
</dbReference>
<dbReference type="KEGG" id="mgot:MgSA37_00160"/>